<dbReference type="PANTHER" id="PTHR43201:SF6">
    <property type="entry name" value="ACYL COA SYNTHETASE (EUROFUNG)"/>
    <property type="match status" value="1"/>
</dbReference>
<dbReference type="GO" id="GO:0006631">
    <property type="term" value="P:fatty acid metabolic process"/>
    <property type="evidence" value="ECO:0007669"/>
    <property type="project" value="TreeGrafter"/>
</dbReference>
<evidence type="ECO:0000259" key="1">
    <source>
        <dbReference type="Pfam" id="PF00501"/>
    </source>
</evidence>
<dbReference type="AlphaFoldDB" id="A0AAV9NBW5"/>
<dbReference type="InterPro" id="IPR020845">
    <property type="entry name" value="AMP-binding_CS"/>
</dbReference>
<name>A0AAV9NBW5_9EURO</name>
<feature type="domain" description="AMP-dependent synthetase/ligase" evidence="1">
    <location>
        <begin position="43"/>
        <end position="387"/>
    </location>
</feature>
<dbReference type="InterPro" id="IPR000873">
    <property type="entry name" value="AMP-dep_synth/lig_dom"/>
</dbReference>
<dbReference type="RefSeq" id="XP_064705786.1">
    <property type="nucleotide sequence ID" value="XM_064846806.1"/>
</dbReference>
<protein>
    <recommendedName>
        <fullName evidence="1">AMP-dependent synthetase/ligase domain-containing protein</fullName>
    </recommendedName>
</protein>
<dbReference type="SUPFAM" id="SSF56801">
    <property type="entry name" value="Acetyl-CoA synthetase-like"/>
    <property type="match status" value="1"/>
</dbReference>
<dbReference type="Gene3D" id="3.40.50.12780">
    <property type="entry name" value="N-terminal domain of ligase-like"/>
    <property type="match status" value="1"/>
</dbReference>
<dbReference type="PANTHER" id="PTHR43201">
    <property type="entry name" value="ACYL-COA SYNTHETASE"/>
    <property type="match status" value="1"/>
</dbReference>
<reference evidence="2 3" key="1">
    <citation type="submission" date="2023-08" db="EMBL/GenBank/DDBJ databases">
        <title>Black Yeasts Isolated from many extreme environments.</title>
        <authorList>
            <person name="Coleine C."/>
            <person name="Stajich J.E."/>
            <person name="Selbmann L."/>
        </authorList>
    </citation>
    <scope>NUCLEOTIDE SEQUENCE [LARGE SCALE GENOMIC DNA]</scope>
    <source>
        <strain evidence="2 3">CCFEE 5792</strain>
    </source>
</reference>
<sequence length="435" mass="47873">MSLEIDSGGLIAPGRTPAVVHGSSSVPLLDLTLSELLDFQCIRYGSRECVVIPWTGARWTYDFLKQESIHIAKALLERGIRPGDRIAIMAGNCEQYVSVFFACMRIGAILVILNNTYTASEASYALGFTAQLSRKPGFVKEVVILRNSSGRFTAYRKLVDLGATLSDEKLLSVAAQFTANDTCNLQFTSGTTGHPKAAMLTHHRFIGDRLAFTEVDVLCCPPPLFHCFGLVIGLLACITHGAKVIYPTETFDAAACLRAISEERCTALHGVPAMFDSIFSLPWPEDFDCSRLRTGMIAGAPIPRHLMELMVNDLGMTEFVSSYGLTEASPTCFNTFHDDSIDTKMNTVGHVMPFAHAKVVDREGRTLSVGQRGELCMAGYQLQRGYWKNQEKTDEVMVRDEAGVLWLKTGDEAIINKDMTCTITGRFKDIIIRGT</sequence>
<dbReference type="InterPro" id="IPR042099">
    <property type="entry name" value="ANL_N_sf"/>
</dbReference>
<proteinExistence type="predicted"/>
<organism evidence="2 3">
    <name type="scientific">Exophiala bonariae</name>
    <dbReference type="NCBI Taxonomy" id="1690606"/>
    <lineage>
        <taxon>Eukaryota</taxon>
        <taxon>Fungi</taxon>
        <taxon>Dikarya</taxon>
        <taxon>Ascomycota</taxon>
        <taxon>Pezizomycotina</taxon>
        <taxon>Eurotiomycetes</taxon>
        <taxon>Chaetothyriomycetidae</taxon>
        <taxon>Chaetothyriales</taxon>
        <taxon>Herpotrichiellaceae</taxon>
        <taxon>Exophiala</taxon>
    </lineage>
</organism>
<dbReference type="Pfam" id="PF00501">
    <property type="entry name" value="AMP-binding"/>
    <property type="match status" value="1"/>
</dbReference>
<dbReference type="Proteomes" id="UP001358417">
    <property type="component" value="Unassembled WGS sequence"/>
</dbReference>
<evidence type="ECO:0000313" key="2">
    <source>
        <dbReference type="EMBL" id="KAK5051559.1"/>
    </source>
</evidence>
<accession>A0AAV9NBW5</accession>
<dbReference type="PROSITE" id="PS00455">
    <property type="entry name" value="AMP_BINDING"/>
    <property type="match status" value="1"/>
</dbReference>
<evidence type="ECO:0000313" key="3">
    <source>
        <dbReference type="Proteomes" id="UP001358417"/>
    </source>
</evidence>
<gene>
    <name evidence="2" type="ORF">LTR84_003211</name>
</gene>
<dbReference type="GO" id="GO:0031956">
    <property type="term" value="F:medium-chain fatty acid-CoA ligase activity"/>
    <property type="evidence" value="ECO:0007669"/>
    <property type="project" value="TreeGrafter"/>
</dbReference>
<dbReference type="GeneID" id="89971405"/>
<dbReference type="EMBL" id="JAVRRD010000015">
    <property type="protein sequence ID" value="KAK5051559.1"/>
    <property type="molecule type" value="Genomic_DNA"/>
</dbReference>
<keyword evidence="3" id="KW-1185">Reference proteome</keyword>
<comment type="caution">
    <text evidence="2">The sequence shown here is derived from an EMBL/GenBank/DDBJ whole genome shotgun (WGS) entry which is preliminary data.</text>
</comment>